<protein>
    <submittedName>
        <fullName evidence="1">Uncharacterized protein</fullName>
    </submittedName>
</protein>
<evidence type="ECO:0000313" key="2">
    <source>
        <dbReference type="Proteomes" id="UP001056120"/>
    </source>
</evidence>
<sequence length="465" mass="52673">MNHPSTVIQIAQLPVPPPGPPPLNLPRIDLLQGSREDYVKVGIPLYEAAIKGDWKAAKPILDMQPDLMRFAITENYETLLHIAAAAQSTNAVEEFVTNLVQLMEKEDLELQNKNFDTALGLAAAAGNVETARIMVKKNPVLIEIPGNRKIMPLYMAALYAKPDMVRYLYDNSKKMTGDFWDDENQGWVLQKCIEADIFVTISSFVEKGLVTNVLLALAHKNHAFEGIKPHVVFRIIKSKMAKQKDTKNVSGAALEMQRELLWFKEVEQMVPPMYRKRKNEKGETPKDLFVKKHVALVSKGEDWMNNYMLVATLIATIVFAAAFTLPGGYNQNTGIPLFRNEPSLIIFVISDAVSLISSSTSVLIFLSILTSRYVEHDFMESLSEKLMFGIATLFLSIMTMMVAFSASFFVLYDKKLKWVPIVVTCLAGMPVILFAKLQFRFLVDVFSFTYRSRYLFKPKQRILYY</sequence>
<dbReference type="Proteomes" id="UP001056120">
    <property type="component" value="Linkage Group LG03"/>
</dbReference>
<reference evidence="1 2" key="2">
    <citation type="journal article" date="2022" name="Mol. Ecol. Resour.">
        <title>The genomes of chicory, endive, great burdock and yacon provide insights into Asteraceae paleo-polyploidization history and plant inulin production.</title>
        <authorList>
            <person name="Fan W."/>
            <person name="Wang S."/>
            <person name="Wang H."/>
            <person name="Wang A."/>
            <person name="Jiang F."/>
            <person name="Liu H."/>
            <person name="Zhao H."/>
            <person name="Xu D."/>
            <person name="Zhang Y."/>
        </authorList>
    </citation>
    <scope>NUCLEOTIDE SEQUENCE [LARGE SCALE GENOMIC DNA]</scope>
    <source>
        <strain evidence="2">cv. Yunnan</strain>
        <tissue evidence="1">Leaves</tissue>
    </source>
</reference>
<reference evidence="2" key="1">
    <citation type="journal article" date="2022" name="Mol. Ecol. Resour.">
        <title>The genomes of chicory, endive, great burdock and yacon provide insights into Asteraceae palaeo-polyploidization history and plant inulin production.</title>
        <authorList>
            <person name="Fan W."/>
            <person name="Wang S."/>
            <person name="Wang H."/>
            <person name="Wang A."/>
            <person name="Jiang F."/>
            <person name="Liu H."/>
            <person name="Zhao H."/>
            <person name="Xu D."/>
            <person name="Zhang Y."/>
        </authorList>
    </citation>
    <scope>NUCLEOTIDE SEQUENCE [LARGE SCALE GENOMIC DNA]</scope>
    <source>
        <strain evidence="2">cv. Yunnan</strain>
    </source>
</reference>
<evidence type="ECO:0000313" key="1">
    <source>
        <dbReference type="EMBL" id="KAI3821762.1"/>
    </source>
</evidence>
<name>A0ACB9JNM5_9ASTR</name>
<dbReference type="EMBL" id="CM042020">
    <property type="protein sequence ID" value="KAI3821762.1"/>
    <property type="molecule type" value="Genomic_DNA"/>
</dbReference>
<organism evidence="1 2">
    <name type="scientific">Smallanthus sonchifolius</name>
    <dbReference type="NCBI Taxonomy" id="185202"/>
    <lineage>
        <taxon>Eukaryota</taxon>
        <taxon>Viridiplantae</taxon>
        <taxon>Streptophyta</taxon>
        <taxon>Embryophyta</taxon>
        <taxon>Tracheophyta</taxon>
        <taxon>Spermatophyta</taxon>
        <taxon>Magnoliopsida</taxon>
        <taxon>eudicotyledons</taxon>
        <taxon>Gunneridae</taxon>
        <taxon>Pentapetalae</taxon>
        <taxon>asterids</taxon>
        <taxon>campanulids</taxon>
        <taxon>Asterales</taxon>
        <taxon>Asteraceae</taxon>
        <taxon>Asteroideae</taxon>
        <taxon>Heliantheae alliance</taxon>
        <taxon>Millerieae</taxon>
        <taxon>Smallanthus</taxon>
    </lineage>
</organism>
<gene>
    <name evidence="1" type="ORF">L1987_09334</name>
</gene>
<keyword evidence="2" id="KW-1185">Reference proteome</keyword>
<comment type="caution">
    <text evidence="1">The sequence shown here is derived from an EMBL/GenBank/DDBJ whole genome shotgun (WGS) entry which is preliminary data.</text>
</comment>
<accession>A0ACB9JNM5</accession>
<proteinExistence type="predicted"/>